<dbReference type="InterPro" id="IPR016541">
    <property type="entry name" value="UCP008505"/>
</dbReference>
<dbReference type="PIRSF" id="PIRSF008505">
    <property type="entry name" value="UCP008505"/>
    <property type="match status" value="1"/>
</dbReference>
<comment type="caution">
    <text evidence="1">The sequence shown here is derived from an EMBL/GenBank/DDBJ whole genome shotgun (WGS) entry which is preliminary data.</text>
</comment>
<dbReference type="EMBL" id="AXDT01000141">
    <property type="protein sequence ID" value="ERT12271.1"/>
    <property type="molecule type" value="Genomic_DNA"/>
</dbReference>
<organism evidence="1 2">
    <name type="scientific">Photorhabdus temperata J3</name>
    <dbReference type="NCBI Taxonomy" id="1389415"/>
    <lineage>
        <taxon>Bacteria</taxon>
        <taxon>Pseudomonadati</taxon>
        <taxon>Pseudomonadota</taxon>
        <taxon>Gammaproteobacteria</taxon>
        <taxon>Enterobacterales</taxon>
        <taxon>Morganellaceae</taxon>
        <taxon>Photorhabdus</taxon>
    </lineage>
</organism>
<evidence type="ECO:0000313" key="1">
    <source>
        <dbReference type="EMBL" id="ERT12271.1"/>
    </source>
</evidence>
<evidence type="ECO:0000313" key="2">
    <source>
        <dbReference type="Proteomes" id="UP000017133"/>
    </source>
</evidence>
<dbReference type="Pfam" id="PF14367">
    <property type="entry name" value="DUF4411"/>
    <property type="match status" value="1"/>
</dbReference>
<dbReference type="SUPFAM" id="SSF88723">
    <property type="entry name" value="PIN domain-like"/>
    <property type="match status" value="1"/>
</dbReference>
<dbReference type="Proteomes" id="UP000017133">
    <property type="component" value="Unassembled WGS sequence"/>
</dbReference>
<name>U7R0C3_PHOTE</name>
<dbReference type="RefSeq" id="WP_021325921.1">
    <property type="nucleotide sequence ID" value="NZ_AXDT01000141.1"/>
</dbReference>
<gene>
    <name evidence="1" type="ORF">O185_15155</name>
</gene>
<dbReference type="InterPro" id="IPR029060">
    <property type="entry name" value="PIN-like_dom_sf"/>
</dbReference>
<reference evidence="1 2" key="1">
    <citation type="submission" date="2013-10" db="EMBL/GenBank/DDBJ databases">
        <title>Whole Genome Shotgun Sequence of Photorhabdus temperata J3.</title>
        <authorList>
            <person name="Park G.-S."/>
            <person name="Hong S.-J."/>
            <person name="Shin J.-H."/>
        </authorList>
    </citation>
    <scope>NUCLEOTIDE SEQUENCE [LARGE SCALE GENOMIC DNA]</scope>
    <source>
        <strain evidence="1 2">J3</strain>
    </source>
</reference>
<sequence length="165" mass="18794">MRYLLDANTYIQAKNQYYGMDICPAYWDWLDIQFQQGVIASVDMIGRELKDGNDELAEWAKARPAHFIKNDDIKTQQIFTQVVQTVMAGDYNPGNRDNFLAKADPWIIAKAKSIGATVVTHESYVALNTKKVKVPNICQQFGIPCLNTFQFLRELNARFILASPN</sequence>
<protein>
    <submittedName>
        <fullName evidence="1">Uncharacterized protein</fullName>
    </submittedName>
</protein>
<dbReference type="PATRIC" id="fig|1389415.4.peg.3021"/>
<proteinExistence type="predicted"/>
<keyword evidence="2" id="KW-1185">Reference proteome</keyword>
<accession>U7R0C3</accession>
<dbReference type="AlphaFoldDB" id="U7R0C3"/>